<comment type="similarity">
    <text evidence="3">Belongs to the mitochondrion-specific ribosomal protein mS38 family.</text>
</comment>
<dbReference type="SMART" id="SM01155">
    <property type="entry name" value="DUF1713"/>
    <property type="match status" value="1"/>
</dbReference>
<evidence type="ECO:0000256" key="3">
    <source>
        <dbReference type="ARBA" id="ARBA00035647"/>
    </source>
</evidence>
<evidence type="ECO:0000259" key="6">
    <source>
        <dbReference type="SMART" id="SM01155"/>
    </source>
</evidence>
<dbReference type="PANTHER" id="PTHR32035:SF3">
    <property type="entry name" value="SMALL RIBOSOMAL SUBUNIT PROTEIN MS38"/>
    <property type="match status" value="1"/>
</dbReference>
<evidence type="ECO:0000256" key="1">
    <source>
        <dbReference type="ARBA" id="ARBA00004173"/>
    </source>
</evidence>
<evidence type="ECO:0000313" key="7">
    <source>
        <dbReference type="EMBL" id="CED82609.1"/>
    </source>
</evidence>
<feature type="region of interest" description="Disordered" evidence="5">
    <location>
        <begin position="205"/>
        <end position="231"/>
    </location>
</feature>
<dbReference type="GO" id="GO:0005739">
    <property type="term" value="C:mitochondrion"/>
    <property type="evidence" value="ECO:0007669"/>
    <property type="project" value="UniProtKB-SubCell"/>
</dbReference>
<comment type="subcellular location">
    <subcellularLocation>
        <location evidence="1">Mitochondrion</location>
    </subcellularLocation>
</comment>
<accession>A0A0F7SPN1</accession>
<keyword evidence="2" id="KW-0496">Mitochondrion</keyword>
<reference evidence="7" key="1">
    <citation type="submission" date="2014-08" db="EMBL/GenBank/DDBJ databases">
        <authorList>
            <person name="Sharma Rahul"/>
            <person name="Thines Marco"/>
        </authorList>
    </citation>
    <scope>NUCLEOTIDE SEQUENCE</scope>
</reference>
<name>A0A0F7SPN1_PHARH</name>
<dbReference type="PANTHER" id="PTHR32035">
    <property type="entry name" value="AURORA KINASE A-INTERACTING PROTEIN"/>
    <property type="match status" value="1"/>
</dbReference>
<evidence type="ECO:0000256" key="2">
    <source>
        <dbReference type="ARBA" id="ARBA00023128"/>
    </source>
</evidence>
<organism evidence="7">
    <name type="scientific">Phaffia rhodozyma</name>
    <name type="common">Yeast</name>
    <name type="synonym">Xanthophyllomyces dendrorhous</name>
    <dbReference type="NCBI Taxonomy" id="264483"/>
    <lineage>
        <taxon>Eukaryota</taxon>
        <taxon>Fungi</taxon>
        <taxon>Dikarya</taxon>
        <taxon>Basidiomycota</taxon>
        <taxon>Agaricomycotina</taxon>
        <taxon>Tremellomycetes</taxon>
        <taxon>Cystofilobasidiales</taxon>
        <taxon>Mrakiaceae</taxon>
        <taxon>Phaffia</taxon>
    </lineage>
</organism>
<evidence type="ECO:0000256" key="4">
    <source>
        <dbReference type="ARBA" id="ARBA00035682"/>
    </source>
</evidence>
<dbReference type="Pfam" id="PF08213">
    <property type="entry name" value="COX24_C"/>
    <property type="match status" value="1"/>
</dbReference>
<feature type="domain" description="Ribosomal protein mS38 C-terminal" evidence="6">
    <location>
        <begin position="198"/>
        <end position="231"/>
    </location>
</feature>
<proteinExistence type="inferred from homology"/>
<dbReference type="AlphaFoldDB" id="A0A0F7SPN1"/>
<dbReference type="InterPro" id="IPR013177">
    <property type="entry name" value="Ribosomal_mS38_C"/>
</dbReference>
<sequence length="231" mass="25908">MFRPSILSAVSRPLARHFSITPATQIGRRSSLTSPVHSYPTLPDILPIPLRSITCPSVPSPSASCAPPHYLRNPLDPILHPDCIPFSTLLETARTQSFVRFPLASSALPTQADSPLEGHLKMYGKRLPAEYETAAREGDDSLDASERRAKLFEWERCTSFRATCMKRLAEKKLVRRAIRVGNGRENTLDTTTAVGGILMDSVKRKRKKMMSKHKYNKRRKATRTARQKLGK</sequence>
<evidence type="ECO:0000256" key="5">
    <source>
        <dbReference type="SAM" id="MobiDB-lite"/>
    </source>
</evidence>
<protein>
    <recommendedName>
        <fullName evidence="4">Small ribosomal subunit protein mS38</fullName>
    </recommendedName>
</protein>
<dbReference type="EMBL" id="LN483124">
    <property type="protein sequence ID" value="CED82609.1"/>
    <property type="molecule type" value="Genomic_DNA"/>
</dbReference>